<dbReference type="AlphaFoldDB" id="A0A8S9P899"/>
<evidence type="ECO:0000256" key="1">
    <source>
        <dbReference type="SAM" id="MobiDB-lite"/>
    </source>
</evidence>
<feature type="compositionally biased region" description="Basic and acidic residues" evidence="1">
    <location>
        <begin position="48"/>
        <end position="74"/>
    </location>
</feature>
<evidence type="ECO:0000313" key="3">
    <source>
        <dbReference type="Proteomes" id="UP000712600"/>
    </source>
</evidence>
<comment type="caution">
    <text evidence="2">The sequence shown here is derived from an EMBL/GenBank/DDBJ whole genome shotgun (WGS) entry which is preliminary data.</text>
</comment>
<protein>
    <submittedName>
        <fullName evidence="2">Uncharacterized protein</fullName>
    </submittedName>
</protein>
<organism evidence="2 3">
    <name type="scientific">Brassica cretica</name>
    <name type="common">Mustard</name>
    <dbReference type="NCBI Taxonomy" id="69181"/>
    <lineage>
        <taxon>Eukaryota</taxon>
        <taxon>Viridiplantae</taxon>
        <taxon>Streptophyta</taxon>
        <taxon>Embryophyta</taxon>
        <taxon>Tracheophyta</taxon>
        <taxon>Spermatophyta</taxon>
        <taxon>Magnoliopsida</taxon>
        <taxon>eudicotyledons</taxon>
        <taxon>Gunneridae</taxon>
        <taxon>Pentapetalae</taxon>
        <taxon>rosids</taxon>
        <taxon>malvids</taxon>
        <taxon>Brassicales</taxon>
        <taxon>Brassicaceae</taxon>
        <taxon>Brassiceae</taxon>
        <taxon>Brassica</taxon>
    </lineage>
</organism>
<proteinExistence type="predicted"/>
<sequence length="74" mass="8397">MYCGFWLLPTAANDGDEVDMVRRAVAPTTSSDGSAGKARSKTGPIPRRWRDCQSQERGERERADFRREKDDHKA</sequence>
<accession>A0A8S9P899</accession>
<dbReference type="EMBL" id="QGKX02001521">
    <property type="protein sequence ID" value="KAF3511175.1"/>
    <property type="molecule type" value="Genomic_DNA"/>
</dbReference>
<reference evidence="2" key="1">
    <citation type="submission" date="2019-12" db="EMBL/GenBank/DDBJ databases">
        <title>Genome sequencing and annotation of Brassica cretica.</title>
        <authorList>
            <person name="Studholme D.J."/>
            <person name="Sarris P."/>
        </authorList>
    </citation>
    <scope>NUCLEOTIDE SEQUENCE</scope>
    <source>
        <strain evidence="2">PFS-109/04</strain>
        <tissue evidence="2">Leaf</tissue>
    </source>
</reference>
<dbReference type="Proteomes" id="UP000712600">
    <property type="component" value="Unassembled WGS sequence"/>
</dbReference>
<feature type="region of interest" description="Disordered" evidence="1">
    <location>
        <begin position="26"/>
        <end position="74"/>
    </location>
</feature>
<gene>
    <name evidence="2" type="ORF">F2Q69_00006299</name>
</gene>
<name>A0A8S9P899_BRACR</name>
<evidence type="ECO:0000313" key="2">
    <source>
        <dbReference type="EMBL" id="KAF3511175.1"/>
    </source>
</evidence>